<evidence type="ECO:0000256" key="4">
    <source>
        <dbReference type="ARBA" id="ARBA00023163"/>
    </source>
</evidence>
<dbReference type="GO" id="GO:0005829">
    <property type="term" value="C:cytosol"/>
    <property type="evidence" value="ECO:0007669"/>
    <property type="project" value="TreeGrafter"/>
</dbReference>
<dbReference type="InterPro" id="IPR036390">
    <property type="entry name" value="WH_DNA-bd_sf"/>
</dbReference>
<sequence length="316" mass="34099">MAKALSDIALLMRLRTRQMLLLEALGRERNLGRAAAALGMSQPAATKLLQQAEETLGVPLFTRLARGMEPTATGEVLVRFARQALVDFGVAREQMAALRSGLRGKLRLGTVPGALPQLLAPALAAYKKLHPRVAVSVLVETSDVMLDLLARGDVDLVLGRPTEGHYEDELDIRPLLAEPQVVVLRGGHPLLKKAKTKLEDLVRWPWVLQPPGSPQRSRFEAALRTAGVHARLDITETASTVATTALLEASDMAAIMPASLAAHYARLGVLRVLDLQLPLQVPSIHLITRKQRELTPAAASFVQVLLQSAPSGPDGK</sequence>
<reference evidence="6" key="2">
    <citation type="submission" date="2021-01" db="EMBL/GenBank/DDBJ databases">
        <authorList>
            <person name="Kang M."/>
        </authorList>
    </citation>
    <scope>NUCLEOTIDE SEQUENCE</scope>
    <source>
        <strain evidence="6">KACC 17527</strain>
    </source>
</reference>
<protein>
    <submittedName>
        <fullName evidence="6">LysR family transcriptional regulator</fullName>
    </submittedName>
</protein>
<dbReference type="SUPFAM" id="SSF53850">
    <property type="entry name" value="Periplasmic binding protein-like II"/>
    <property type="match status" value="1"/>
</dbReference>
<dbReference type="PROSITE" id="PS50931">
    <property type="entry name" value="HTH_LYSR"/>
    <property type="match status" value="1"/>
</dbReference>
<name>A0A934TT36_9BURK</name>
<keyword evidence="4" id="KW-0804">Transcription</keyword>
<dbReference type="AlphaFoldDB" id="A0A934TT36"/>
<organism evidence="6 7">
    <name type="scientific">Ramlibacter ginsenosidimutans</name>
    <dbReference type="NCBI Taxonomy" id="502333"/>
    <lineage>
        <taxon>Bacteria</taxon>
        <taxon>Pseudomonadati</taxon>
        <taxon>Pseudomonadota</taxon>
        <taxon>Betaproteobacteria</taxon>
        <taxon>Burkholderiales</taxon>
        <taxon>Comamonadaceae</taxon>
        <taxon>Ramlibacter</taxon>
    </lineage>
</organism>
<comment type="caution">
    <text evidence="6">The sequence shown here is derived from an EMBL/GenBank/DDBJ whole genome shotgun (WGS) entry which is preliminary data.</text>
</comment>
<dbReference type="Proteomes" id="UP000630528">
    <property type="component" value="Unassembled WGS sequence"/>
</dbReference>
<dbReference type="PRINTS" id="PR00039">
    <property type="entry name" value="HTHLYSR"/>
</dbReference>
<feature type="domain" description="HTH lysR-type" evidence="5">
    <location>
        <begin position="14"/>
        <end position="71"/>
    </location>
</feature>
<dbReference type="CDD" id="cd08435">
    <property type="entry name" value="PBP2_GbpR"/>
    <property type="match status" value="1"/>
</dbReference>
<keyword evidence="7" id="KW-1185">Reference proteome</keyword>
<evidence type="ECO:0000256" key="2">
    <source>
        <dbReference type="ARBA" id="ARBA00023015"/>
    </source>
</evidence>
<keyword evidence="2" id="KW-0805">Transcription regulation</keyword>
<dbReference type="PANTHER" id="PTHR30419:SF8">
    <property type="entry name" value="NITROGEN ASSIMILATION TRANSCRIPTIONAL ACTIVATOR-RELATED"/>
    <property type="match status" value="1"/>
</dbReference>
<dbReference type="SUPFAM" id="SSF46785">
    <property type="entry name" value="Winged helix' DNA-binding domain"/>
    <property type="match status" value="1"/>
</dbReference>
<dbReference type="InterPro" id="IPR037405">
    <property type="entry name" value="GbpR_PBP2"/>
</dbReference>
<dbReference type="GO" id="GO:0003700">
    <property type="term" value="F:DNA-binding transcription factor activity"/>
    <property type="evidence" value="ECO:0007669"/>
    <property type="project" value="InterPro"/>
</dbReference>
<dbReference type="Gene3D" id="3.40.190.290">
    <property type="match status" value="1"/>
</dbReference>
<dbReference type="Pfam" id="PF03466">
    <property type="entry name" value="LysR_substrate"/>
    <property type="match status" value="1"/>
</dbReference>
<evidence type="ECO:0000256" key="3">
    <source>
        <dbReference type="ARBA" id="ARBA00023125"/>
    </source>
</evidence>
<keyword evidence="3" id="KW-0238">DNA-binding</keyword>
<dbReference type="Pfam" id="PF00126">
    <property type="entry name" value="HTH_1"/>
    <property type="match status" value="1"/>
</dbReference>
<comment type="similarity">
    <text evidence="1">Belongs to the LysR transcriptional regulatory family.</text>
</comment>
<evidence type="ECO:0000313" key="7">
    <source>
        <dbReference type="Proteomes" id="UP000630528"/>
    </source>
</evidence>
<evidence type="ECO:0000313" key="6">
    <source>
        <dbReference type="EMBL" id="MBK6006262.1"/>
    </source>
</evidence>
<dbReference type="InterPro" id="IPR050950">
    <property type="entry name" value="HTH-type_LysR_regulators"/>
</dbReference>
<proteinExistence type="inferred from homology"/>
<accession>A0A934TT36</accession>
<dbReference type="InterPro" id="IPR036388">
    <property type="entry name" value="WH-like_DNA-bd_sf"/>
</dbReference>
<dbReference type="InterPro" id="IPR005119">
    <property type="entry name" value="LysR_subst-bd"/>
</dbReference>
<dbReference type="InterPro" id="IPR000847">
    <property type="entry name" value="LysR_HTH_N"/>
</dbReference>
<dbReference type="EMBL" id="JAEPWM010000002">
    <property type="protein sequence ID" value="MBK6006262.1"/>
    <property type="molecule type" value="Genomic_DNA"/>
</dbReference>
<gene>
    <name evidence="6" type="ORF">JJB11_09190</name>
</gene>
<reference evidence="6" key="1">
    <citation type="journal article" date="2012" name="J. Microbiol. Biotechnol.">
        <title>Ramlibacter ginsenosidimutans sp. nov., with ginsenoside-converting activity.</title>
        <authorList>
            <person name="Wang L."/>
            <person name="An D.S."/>
            <person name="Kim S.G."/>
            <person name="Jin F.X."/>
            <person name="Kim S.C."/>
            <person name="Lee S.T."/>
            <person name="Im W.T."/>
        </authorList>
    </citation>
    <scope>NUCLEOTIDE SEQUENCE</scope>
    <source>
        <strain evidence="6">KACC 17527</strain>
    </source>
</reference>
<evidence type="ECO:0000259" key="5">
    <source>
        <dbReference type="PROSITE" id="PS50931"/>
    </source>
</evidence>
<dbReference type="GO" id="GO:0003677">
    <property type="term" value="F:DNA binding"/>
    <property type="evidence" value="ECO:0007669"/>
    <property type="project" value="UniProtKB-KW"/>
</dbReference>
<dbReference type="RefSeq" id="WP_201168805.1">
    <property type="nucleotide sequence ID" value="NZ_JAEPWM010000002.1"/>
</dbReference>
<dbReference type="PANTHER" id="PTHR30419">
    <property type="entry name" value="HTH-TYPE TRANSCRIPTIONAL REGULATOR YBHD"/>
    <property type="match status" value="1"/>
</dbReference>
<dbReference type="Gene3D" id="1.10.10.10">
    <property type="entry name" value="Winged helix-like DNA-binding domain superfamily/Winged helix DNA-binding domain"/>
    <property type="match status" value="1"/>
</dbReference>
<evidence type="ECO:0000256" key="1">
    <source>
        <dbReference type="ARBA" id="ARBA00009437"/>
    </source>
</evidence>